<evidence type="ECO:0000313" key="8">
    <source>
        <dbReference type="EMBL" id="KAE9284724.1"/>
    </source>
</evidence>
<dbReference type="EMBL" id="QXFW01000692">
    <property type="protein sequence ID" value="KAE9005271.1"/>
    <property type="molecule type" value="Genomic_DNA"/>
</dbReference>
<evidence type="ECO:0000313" key="2">
    <source>
        <dbReference type="EMBL" id="KAE9005271.1"/>
    </source>
</evidence>
<evidence type="ECO:0000313" key="5">
    <source>
        <dbReference type="EMBL" id="KAE9172940.1"/>
    </source>
</evidence>
<evidence type="ECO:0000313" key="15">
    <source>
        <dbReference type="Proteomes" id="UP000476176"/>
    </source>
</evidence>
<dbReference type="EMBL" id="QXFZ01003214">
    <property type="protein sequence ID" value="KAE9070508.1"/>
    <property type="molecule type" value="Genomic_DNA"/>
</dbReference>
<evidence type="ECO:0000313" key="7">
    <source>
        <dbReference type="EMBL" id="KAE9282206.1"/>
    </source>
</evidence>
<proteinExistence type="predicted"/>
<evidence type="ECO:0000313" key="9">
    <source>
        <dbReference type="Proteomes" id="UP000429523"/>
    </source>
</evidence>
<comment type="caution">
    <text evidence="3">The sequence shown here is derived from an EMBL/GenBank/DDBJ whole genome shotgun (WGS) entry which is preliminary data.</text>
</comment>
<dbReference type="Proteomes" id="UP000437068">
    <property type="component" value="Unassembled WGS sequence"/>
</dbReference>
<dbReference type="AlphaFoldDB" id="A0A6A3Q7V8"/>
<evidence type="ECO:0000313" key="13">
    <source>
        <dbReference type="Proteomes" id="UP000441208"/>
    </source>
</evidence>
<protein>
    <submittedName>
        <fullName evidence="3">Uncharacterized protein</fullName>
    </submittedName>
</protein>
<evidence type="ECO:0000313" key="1">
    <source>
        <dbReference type="EMBL" id="KAE8920945.1"/>
    </source>
</evidence>
<evidence type="ECO:0000313" key="14">
    <source>
        <dbReference type="Proteomes" id="UP000460718"/>
    </source>
</evidence>
<accession>A0A6A3Q7V8</accession>
<dbReference type="Proteomes" id="UP000433483">
    <property type="component" value="Unassembled WGS sequence"/>
</dbReference>
<evidence type="ECO:0000313" key="12">
    <source>
        <dbReference type="Proteomes" id="UP000440367"/>
    </source>
</evidence>
<dbReference type="EMBL" id="QXGE01002122">
    <property type="protein sequence ID" value="KAE9284724.1"/>
    <property type="molecule type" value="Genomic_DNA"/>
</dbReference>
<dbReference type="EMBL" id="QXGB01003302">
    <property type="protein sequence ID" value="KAE9171545.1"/>
    <property type="molecule type" value="Genomic_DNA"/>
</dbReference>
<evidence type="ECO:0000313" key="10">
    <source>
        <dbReference type="Proteomes" id="UP000433483"/>
    </source>
</evidence>
<dbReference type="Proteomes" id="UP000440367">
    <property type="component" value="Unassembled WGS sequence"/>
</dbReference>
<dbReference type="Proteomes" id="UP000460718">
    <property type="component" value="Unassembled WGS sequence"/>
</dbReference>
<dbReference type="Proteomes" id="UP000486351">
    <property type="component" value="Unassembled WGS sequence"/>
</dbReference>
<evidence type="ECO:0000313" key="3">
    <source>
        <dbReference type="EMBL" id="KAE9070508.1"/>
    </source>
</evidence>
<dbReference type="EMBL" id="QXFY01003772">
    <property type="protein sequence ID" value="KAE9282206.1"/>
    <property type="molecule type" value="Genomic_DNA"/>
</dbReference>
<evidence type="ECO:0000313" key="16">
    <source>
        <dbReference type="Proteomes" id="UP000486351"/>
    </source>
</evidence>
<dbReference type="Proteomes" id="UP000441208">
    <property type="component" value="Unassembled WGS sequence"/>
</dbReference>
<keyword evidence="10" id="KW-1185">Reference proteome</keyword>
<dbReference type="Proteomes" id="UP000429523">
    <property type="component" value="Unassembled WGS sequence"/>
</dbReference>
<dbReference type="Proteomes" id="UP000476176">
    <property type="component" value="Unassembled WGS sequence"/>
</dbReference>
<evidence type="ECO:0000313" key="6">
    <source>
        <dbReference type="EMBL" id="KAE9179911.1"/>
    </source>
</evidence>
<evidence type="ECO:0000313" key="4">
    <source>
        <dbReference type="EMBL" id="KAE9171545.1"/>
    </source>
</evidence>
<dbReference type="EMBL" id="QXGD01003183">
    <property type="protein sequence ID" value="KAE9179911.1"/>
    <property type="molecule type" value="Genomic_DNA"/>
</dbReference>
<dbReference type="EMBL" id="QXGC01003814">
    <property type="protein sequence ID" value="KAE9172940.1"/>
    <property type="molecule type" value="Genomic_DNA"/>
</dbReference>
<sequence length="69" mass="7324">MLRATSECQFKCKCKCASTPKTLVADRVGGPARGRLANDPAAAAVAADAYPRQQRCNAQQIPGHTHLTT</sequence>
<gene>
    <name evidence="8" type="ORF">PF001_g22240</name>
    <name evidence="6" type="ORF">PF002_g27696</name>
    <name evidence="5" type="ORF">PF004_g27126</name>
    <name evidence="4" type="ORF">PF005_g27098</name>
    <name evidence="3" type="ORF">PF007_g26918</name>
    <name evidence="7" type="ORF">PF008_g27697</name>
    <name evidence="1" type="ORF">PF009_g28769</name>
    <name evidence="2" type="ORF">PF011_g12116</name>
</gene>
<organism evidence="3 13">
    <name type="scientific">Phytophthora fragariae</name>
    <dbReference type="NCBI Taxonomy" id="53985"/>
    <lineage>
        <taxon>Eukaryota</taxon>
        <taxon>Sar</taxon>
        <taxon>Stramenopiles</taxon>
        <taxon>Oomycota</taxon>
        <taxon>Peronosporomycetes</taxon>
        <taxon>Peronosporales</taxon>
        <taxon>Peronosporaceae</taxon>
        <taxon>Phytophthora</taxon>
    </lineage>
</organism>
<name>A0A6A3Q7V8_9STRA</name>
<evidence type="ECO:0000313" key="11">
    <source>
        <dbReference type="Proteomes" id="UP000437068"/>
    </source>
</evidence>
<dbReference type="EMBL" id="QXGF01003741">
    <property type="protein sequence ID" value="KAE8920945.1"/>
    <property type="molecule type" value="Genomic_DNA"/>
</dbReference>
<reference evidence="9 10" key="1">
    <citation type="submission" date="2018-08" db="EMBL/GenBank/DDBJ databases">
        <title>Genomic investigation of the strawberry pathogen Phytophthora fragariae indicates pathogenicity is determined by transcriptional variation in three key races.</title>
        <authorList>
            <person name="Adams T.M."/>
            <person name="Armitage A.D."/>
            <person name="Sobczyk M.K."/>
            <person name="Bates H.J."/>
            <person name="Dunwell J.M."/>
            <person name="Nellist C.F."/>
            <person name="Harrison R.J."/>
        </authorList>
    </citation>
    <scope>NUCLEOTIDE SEQUENCE [LARGE SCALE GENOMIC DNA]</scope>
    <source>
        <strain evidence="8 11">A4</strain>
        <strain evidence="6 12">BC-1</strain>
        <strain evidence="5 15">BC-23</strain>
        <strain evidence="4 10">NOV-27</strain>
        <strain evidence="3 13">NOV-71</strain>
        <strain evidence="7 16">NOV-77</strain>
        <strain evidence="1 9">NOV-9</strain>
        <strain evidence="2 14">SCRP245</strain>
    </source>
</reference>